<dbReference type="Proteomes" id="UP001480595">
    <property type="component" value="Unassembled WGS sequence"/>
</dbReference>
<dbReference type="Gene3D" id="3.50.50.60">
    <property type="entry name" value="FAD/NAD(P)-binding domain"/>
    <property type="match status" value="1"/>
</dbReference>
<accession>A0ABR1T4F7</accession>
<evidence type="ECO:0000256" key="2">
    <source>
        <dbReference type="ARBA" id="ARBA00022630"/>
    </source>
</evidence>
<protein>
    <recommendedName>
        <fullName evidence="8">FAD-binding domain-containing protein</fullName>
    </recommendedName>
</protein>
<dbReference type="RefSeq" id="XP_066709028.1">
    <property type="nucleotide sequence ID" value="XM_066865899.1"/>
</dbReference>
<dbReference type="SUPFAM" id="SSF51905">
    <property type="entry name" value="FAD/NAD(P)-binding domain"/>
    <property type="match status" value="1"/>
</dbReference>
<evidence type="ECO:0000313" key="7">
    <source>
        <dbReference type="Proteomes" id="UP001480595"/>
    </source>
</evidence>
<name>A0ABR1T4F7_9PEZI</name>
<keyword evidence="7" id="KW-1185">Reference proteome</keyword>
<organism evidence="6 7">
    <name type="scientific">Apiospora phragmitis</name>
    <dbReference type="NCBI Taxonomy" id="2905665"/>
    <lineage>
        <taxon>Eukaryota</taxon>
        <taxon>Fungi</taxon>
        <taxon>Dikarya</taxon>
        <taxon>Ascomycota</taxon>
        <taxon>Pezizomycotina</taxon>
        <taxon>Sordariomycetes</taxon>
        <taxon>Xylariomycetidae</taxon>
        <taxon>Amphisphaeriales</taxon>
        <taxon>Apiosporaceae</taxon>
        <taxon>Apiospora</taxon>
    </lineage>
</organism>
<feature type="region of interest" description="Disordered" evidence="5">
    <location>
        <begin position="1"/>
        <end position="25"/>
    </location>
</feature>
<proteinExistence type="inferred from homology"/>
<comment type="similarity">
    <text evidence="1">Belongs to the paxM FAD-dependent monooxygenase family.</text>
</comment>
<evidence type="ECO:0000256" key="1">
    <source>
        <dbReference type="ARBA" id="ARBA00007992"/>
    </source>
</evidence>
<dbReference type="EMBL" id="JAQQWL010000015">
    <property type="protein sequence ID" value="KAK8041483.1"/>
    <property type="molecule type" value="Genomic_DNA"/>
</dbReference>
<reference evidence="6 7" key="1">
    <citation type="submission" date="2023-01" db="EMBL/GenBank/DDBJ databases">
        <title>Analysis of 21 Apiospora genomes using comparative genomics revels a genus with tremendous synthesis potential of carbohydrate active enzymes and secondary metabolites.</title>
        <authorList>
            <person name="Sorensen T."/>
        </authorList>
    </citation>
    <scope>NUCLEOTIDE SEQUENCE [LARGE SCALE GENOMIC DNA]</scope>
    <source>
        <strain evidence="6 7">CBS 135458</strain>
    </source>
</reference>
<evidence type="ECO:0000313" key="6">
    <source>
        <dbReference type="EMBL" id="KAK8041483.1"/>
    </source>
</evidence>
<feature type="compositionally biased region" description="Basic and acidic residues" evidence="5">
    <location>
        <begin position="1"/>
        <end position="11"/>
    </location>
</feature>
<dbReference type="InterPro" id="IPR036188">
    <property type="entry name" value="FAD/NAD-bd_sf"/>
</dbReference>
<dbReference type="PANTHER" id="PTHR46720">
    <property type="entry name" value="HYDROXYLASE, PUTATIVE (AFU_ORTHOLOGUE AFUA_3G01460)-RELATED"/>
    <property type="match status" value="1"/>
</dbReference>
<dbReference type="PANTHER" id="PTHR46720:SF3">
    <property type="entry name" value="FAD-BINDING DOMAIN-CONTAINING PROTEIN-RELATED"/>
    <property type="match status" value="1"/>
</dbReference>
<evidence type="ECO:0000256" key="5">
    <source>
        <dbReference type="SAM" id="MobiDB-lite"/>
    </source>
</evidence>
<comment type="caution">
    <text evidence="6">The sequence shown here is derived from an EMBL/GenBank/DDBJ whole genome shotgun (WGS) entry which is preliminary data.</text>
</comment>
<keyword evidence="2" id="KW-0285">Flavoprotein</keyword>
<evidence type="ECO:0000256" key="3">
    <source>
        <dbReference type="ARBA" id="ARBA00022827"/>
    </source>
</evidence>
<sequence>MHPSKWLERIARAGTRGSGGGDKDNGPVILHFADGSTRECDVLIGADGIRSTIRKIVLGDDGPAAHPRNAGGGASWPSCRTKRRARFWAVSS</sequence>
<dbReference type="GeneID" id="92098962"/>
<keyword evidence="4" id="KW-0560">Oxidoreductase</keyword>
<evidence type="ECO:0008006" key="8">
    <source>
        <dbReference type="Google" id="ProtNLM"/>
    </source>
</evidence>
<evidence type="ECO:0000256" key="4">
    <source>
        <dbReference type="ARBA" id="ARBA00023002"/>
    </source>
</evidence>
<gene>
    <name evidence="6" type="ORF">PG994_014490</name>
</gene>
<keyword evidence="3" id="KW-0274">FAD</keyword>
<dbReference type="InterPro" id="IPR051104">
    <property type="entry name" value="FAD_monoxygenase"/>
</dbReference>